<evidence type="ECO:0000313" key="6">
    <source>
        <dbReference type="EMBL" id="THD21707.1"/>
    </source>
</evidence>
<comment type="caution">
    <text evidence="6">The sequence shown here is derived from an EMBL/GenBank/DDBJ whole genome shotgun (WGS) entry which is preliminary data.</text>
</comment>
<dbReference type="GO" id="GO:0032040">
    <property type="term" value="C:small-subunit processome"/>
    <property type="evidence" value="ECO:0007669"/>
    <property type="project" value="InterPro"/>
</dbReference>
<proteinExistence type="inferred from homology"/>
<feature type="compositionally biased region" description="Basic and acidic residues" evidence="5">
    <location>
        <begin position="241"/>
        <end position="267"/>
    </location>
</feature>
<dbReference type="Pfam" id="PF04615">
    <property type="entry name" value="Utp14"/>
    <property type="match status" value="2"/>
</dbReference>
<dbReference type="PANTHER" id="PTHR14150:SF12">
    <property type="entry name" value="U3 SMALL NUCLEOLAR RNA-ASSOCIATED PROTEIN 14 HOMOLOG A"/>
    <property type="match status" value="1"/>
</dbReference>
<keyword evidence="7" id="KW-1185">Reference proteome</keyword>
<dbReference type="InterPro" id="IPR006709">
    <property type="entry name" value="SSU_processome_Utp14"/>
</dbReference>
<feature type="compositionally biased region" description="Basic residues" evidence="5">
    <location>
        <begin position="225"/>
        <end position="240"/>
    </location>
</feature>
<dbReference type="GO" id="GO:0006364">
    <property type="term" value="P:rRNA processing"/>
    <property type="evidence" value="ECO:0007669"/>
    <property type="project" value="InterPro"/>
</dbReference>
<evidence type="ECO:0000256" key="5">
    <source>
        <dbReference type="SAM" id="MobiDB-lite"/>
    </source>
</evidence>
<accession>A0A4E0RLL4</accession>
<evidence type="ECO:0000256" key="3">
    <source>
        <dbReference type="ARBA" id="ARBA00022553"/>
    </source>
</evidence>
<keyword evidence="3" id="KW-0597">Phosphoprotein</keyword>
<name>A0A4E0RLL4_FASHE</name>
<keyword evidence="4" id="KW-0539">Nucleus</keyword>
<comment type="subcellular location">
    <subcellularLocation>
        <location evidence="1">Nucleus</location>
        <location evidence="1">Nucleolus</location>
    </subcellularLocation>
</comment>
<evidence type="ECO:0000256" key="4">
    <source>
        <dbReference type="ARBA" id="ARBA00023242"/>
    </source>
</evidence>
<reference evidence="6" key="1">
    <citation type="submission" date="2019-03" db="EMBL/GenBank/DDBJ databases">
        <title>Improved annotation for the trematode Fasciola hepatica.</title>
        <authorList>
            <person name="Choi Y.-J."/>
            <person name="Martin J."/>
            <person name="Mitreva M."/>
        </authorList>
    </citation>
    <scope>NUCLEOTIDE SEQUENCE [LARGE SCALE GENOMIC DNA]</scope>
</reference>
<evidence type="ECO:0000256" key="2">
    <source>
        <dbReference type="ARBA" id="ARBA00007774"/>
    </source>
</evidence>
<organism evidence="6 7">
    <name type="scientific">Fasciola hepatica</name>
    <name type="common">Liver fluke</name>
    <dbReference type="NCBI Taxonomy" id="6192"/>
    <lineage>
        <taxon>Eukaryota</taxon>
        <taxon>Metazoa</taxon>
        <taxon>Spiralia</taxon>
        <taxon>Lophotrochozoa</taxon>
        <taxon>Platyhelminthes</taxon>
        <taxon>Trematoda</taxon>
        <taxon>Digenea</taxon>
        <taxon>Plagiorchiida</taxon>
        <taxon>Echinostomata</taxon>
        <taxon>Echinostomatoidea</taxon>
        <taxon>Fasciolidae</taxon>
        <taxon>Fasciola</taxon>
    </lineage>
</organism>
<dbReference type="PANTHER" id="PTHR14150">
    <property type="entry name" value="U3 SMALL NUCLEOLAR RNA-ASSOCIATED PROTEIN 14"/>
    <property type="match status" value="1"/>
</dbReference>
<sequence>MESNAPPVEDANVWGLVSLKKGNKRKQQKVLNELRRETKVLEAVDDIRNDKKNRRIAFQGVKRQMTLWKGPVMRNRLSDQLIFPLNDTSVTLINSEESQLMRAKDHISLSKSDVESLQGKLYNAIYQNENSVKPLVGDKVSAEVRKRLMEKLDQREKERFILSRMAARNKRQNKIKSKTFHRHLKGRLLKEFEKQMEDMRMNNPRAFAKRIMKAELNRAKERASLRHRSGGKFGRMQKLRAKYDTEARNAVSEMHEQSRELTKKNNLDDTSESEDSDIDVTSESEPDSDGSLVAESHSSENEEDDATSRKLFWWHSSDNIADRGIKPKAQVHQFPLLSTLAAENTLERCAANKPTISLVESMEQAEPEAETLDPTTEGFYRTLEETCATDPGLQDQFAKEKMEAVEEETPKDLDMFLPGWNAWTGPGLEEADEERRKKHIIPAPKVRRKDSGKSHVLIRRRVNNEFKEHLVKSIPFPYNTPEQFEAVIAQPISREWTTEGVHRELTRPKVTVQAGRIIRPISKSAALLRDKDVERLKKQKKDI</sequence>
<dbReference type="Proteomes" id="UP000230066">
    <property type="component" value="Unassembled WGS sequence"/>
</dbReference>
<evidence type="ECO:0000256" key="1">
    <source>
        <dbReference type="ARBA" id="ARBA00004604"/>
    </source>
</evidence>
<comment type="similarity">
    <text evidence="2">Belongs to the UTP14 family.</text>
</comment>
<feature type="compositionally biased region" description="Acidic residues" evidence="5">
    <location>
        <begin position="269"/>
        <end position="288"/>
    </location>
</feature>
<evidence type="ECO:0000313" key="7">
    <source>
        <dbReference type="Proteomes" id="UP000230066"/>
    </source>
</evidence>
<feature type="region of interest" description="Disordered" evidence="5">
    <location>
        <begin position="219"/>
        <end position="307"/>
    </location>
</feature>
<protein>
    <submittedName>
        <fullName evidence="6">U3 small nucleolar RNA-associated protein 14</fullName>
    </submittedName>
</protein>
<gene>
    <name evidence="6" type="ORF">D915_007596</name>
</gene>
<dbReference type="EMBL" id="JXXN02003322">
    <property type="protein sequence ID" value="THD21707.1"/>
    <property type="molecule type" value="Genomic_DNA"/>
</dbReference>
<dbReference type="AlphaFoldDB" id="A0A4E0RLL4"/>